<dbReference type="EMBL" id="CAKASE010000050">
    <property type="protein sequence ID" value="CAG9564146.1"/>
    <property type="molecule type" value="Genomic_DNA"/>
</dbReference>
<keyword evidence="1" id="KW-0325">Glycoprotein</keyword>
<dbReference type="Pfam" id="PF00135">
    <property type="entry name" value="COesterase"/>
    <property type="match status" value="1"/>
</dbReference>
<dbReference type="Gene3D" id="3.40.50.1820">
    <property type="entry name" value="alpha/beta hydrolase"/>
    <property type="match status" value="1"/>
</dbReference>
<gene>
    <name evidence="3" type="ORF">DCHRY22_LOCUS5171</name>
</gene>
<dbReference type="OrthoDB" id="3200163at2759"/>
<dbReference type="InterPro" id="IPR050309">
    <property type="entry name" value="Type-B_Carboxylest/Lipase"/>
</dbReference>
<keyword evidence="4" id="KW-1185">Reference proteome</keyword>
<proteinExistence type="predicted"/>
<dbReference type="PANTHER" id="PTHR11559">
    <property type="entry name" value="CARBOXYLESTERASE"/>
    <property type="match status" value="1"/>
</dbReference>
<organism evidence="3 4">
    <name type="scientific">Danaus chrysippus</name>
    <name type="common">African queen</name>
    <dbReference type="NCBI Taxonomy" id="151541"/>
    <lineage>
        <taxon>Eukaryota</taxon>
        <taxon>Metazoa</taxon>
        <taxon>Ecdysozoa</taxon>
        <taxon>Arthropoda</taxon>
        <taxon>Hexapoda</taxon>
        <taxon>Insecta</taxon>
        <taxon>Pterygota</taxon>
        <taxon>Neoptera</taxon>
        <taxon>Endopterygota</taxon>
        <taxon>Lepidoptera</taxon>
        <taxon>Glossata</taxon>
        <taxon>Ditrysia</taxon>
        <taxon>Papilionoidea</taxon>
        <taxon>Nymphalidae</taxon>
        <taxon>Danainae</taxon>
        <taxon>Danaini</taxon>
        <taxon>Danaina</taxon>
        <taxon>Danaus</taxon>
        <taxon>Anosia</taxon>
    </lineage>
</organism>
<evidence type="ECO:0000259" key="2">
    <source>
        <dbReference type="Pfam" id="PF00135"/>
    </source>
</evidence>
<sequence length="415" mass="48432">MVNFRSSIFGFLNTEDDFAEGNMGAKDILLALKWLLDNIRIFNGDPGRITIMGSGEATTSVASMLLTRAAGTLFQRAIIMDGSALSPADYRPYNFEVANKLFWKFNGSWDQFNRRELYNILKNTSAVKLKLASRDLYDSTEVRDKQRLINAFSCTVENNSGDRAFMTKSPVDVYKGKKVSKIDVIFGYTTFPSLFKLGGISKNRKLLRYLNYNFQYLLPFEGQCDEYLSKRYRKIRKKIMNFYFINGTITDFSFKRYAKYISDQTIYPLLRQVVLQSKVSKGSIYLYRLPFNGPLNMRWRKFVPNLKWKGATSGDEICYLFKCKSELETYNRIGKVNETRFISRIVRLFGNFVKFGVPTRQGVDNIVGSLKWLPLEERRPLRAMNMGHHFKMVNVPEEKRMLFWNHLRKKYFSNK</sequence>
<comment type="caution">
    <text evidence="3">The sequence shown here is derived from an EMBL/GenBank/DDBJ whole genome shotgun (WGS) entry which is preliminary data.</text>
</comment>
<name>A0A8J2QJP7_9NEOP</name>
<dbReference type="SUPFAM" id="SSF53474">
    <property type="entry name" value="alpha/beta-Hydrolases"/>
    <property type="match status" value="1"/>
</dbReference>
<protein>
    <submittedName>
        <fullName evidence="3">(African queen) hypothetical protein</fullName>
    </submittedName>
</protein>
<dbReference type="InterPro" id="IPR002018">
    <property type="entry name" value="CarbesteraseB"/>
</dbReference>
<dbReference type="Proteomes" id="UP000789524">
    <property type="component" value="Unassembled WGS sequence"/>
</dbReference>
<evidence type="ECO:0000256" key="1">
    <source>
        <dbReference type="ARBA" id="ARBA00023180"/>
    </source>
</evidence>
<accession>A0A8J2QJP7</accession>
<evidence type="ECO:0000313" key="4">
    <source>
        <dbReference type="Proteomes" id="UP000789524"/>
    </source>
</evidence>
<evidence type="ECO:0000313" key="3">
    <source>
        <dbReference type="EMBL" id="CAG9564146.1"/>
    </source>
</evidence>
<feature type="domain" description="Carboxylesterase type B" evidence="2">
    <location>
        <begin position="2"/>
        <end position="404"/>
    </location>
</feature>
<reference evidence="3" key="1">
    <citation type="submission" date="2021-09" db="EMBL/GenBank/DDBJ databases">
        <authorList>
            <person name="Martin H S."/>
        </authorList>
    </citation>
    <scope>NUCLEOTIDE SEQUENCE</scope>
</reference>
<dbReference type="InterPro" id="IPR029058">
    <property type="entry name" value="AB_hydrolase_fold"/>
</dbReference>
<dbReference type="AlphaFoldDB" id="A0A8J2QJP7"/>